<feature type="binding site" evidence="5">
    <location>
        <position position="108"/>
    </location>
    <ligand>
        <name>acetyl-CoA</name>
        <dbReference type="ChEBI" id="CHEBI:57288"/>
    </ligand>
</feature>
<accession>A0ABT3N5F9</accession>
<dbReference type="NCBIfam" id="TIGR01575">
    <property type="entry name" value="rimI"/>
    <property type="match status" value="1"/>
</dbReference>
<evidence type="ECO:0000313" key="9">
    <source>
        <dbReference type="Proteomes" id="UP001209854"/>
    </source>
</evidence>
<dbReference type="Pfam" id="PF00583">
    <property type="entry name" value="Acetyltransf_1"/>
    <property type="match status" value="1"/>
</dbReference>
<dbReference type="GO" id="GO:0008999">
    <property type="term" value="F:protein-N-terminal-alanine acetyltransferase activity"/>
    <property type="evidence" value="ECO:0007669"/>
    <property type="project" value="UniProtKB-EC"/>
</dbReference>
<keyword evidence="3 5" id="KW-0808">Transferase</keyword>
<keyword evidence="4 5" id="KW-0012">Acyltransferase</keyword>
<feature type="active site" description="Proton donor" evidence="5">
    <location>
        <position position="115"/>
    </location>
</feature>
<feature type="active site" description="Proton acceptor" evidence="5">
    <location>
        <position position="103"/>
    </location>
</feature>
<evidence type="ECO:0000313" key="8">
    <source>
        <dbReference type="EMBL" id="MCW7556424.1"/>
    </source>
</evidence>
<dbReference type="PANTHER" id="PTHR43420">
    <property type="entry name" value="ACETYLTRANSFERASE"/>
    <property type="match status" value="1"/>
</dbReference>
<dbReference type="InterPro" id="IPR000182">
    <property type="entry name" value="GNAT_dom"/>
</dbReference>
<organism evidence="8 9">
    <name type="scientific">Endozoicomonas gorgoniicola</name>
    <dbReference type="NCBI Taxonomy" id="1234144"/>
    <lineage>
        <taxon>Bacteria</taxon>
        <taxon>Pseudomonadati</taxon>
        <taxon>Pseudomonadota</taxon>
        <taxon>Gammaproteobacteria</taxon>
        <taxon>Oceanospirillales</taxon>
        <taxon>Endozoicomonadaceae</taxon>
        <taxon>Endozoicomonas</taxon>
    </lineage>
</organism>
<evidence type="ECO:0000256" key="1">
    <source>
        <dbReference type="ARBA" id="ARBA00005395"/>
    </source>
</evidence>
<evidence type="ECO:0000256" key="2">
    <source>
        <dbReference type="ARBA" id="ARBA00022490"/>
    </source>
</evidence>
<dbReference type="RefSeq" id="WP_262566107.1">
    <property type="nucleotide sequence ID" value="NZ_JAPFCC010000001.1"/>
</dbReference>
<comment type="similarity">
    <text evidence="1 5 6">Belongs to the acetyltransferase family. RimI subfamily.</text>
</comment>
<comment type="function">
    <text evidence="5 6">Acetylates the N-terminal alanine of ribosomal protein bS18.</text>
</comment>
<dbReference type="InterPro" id="IPR050680">
    <property type="entry name" value="YpeA/RimI_acetyltransf"/>
</dbReference>
<evidence type="ECO:0000256" key="4">
    <source>
        <dbReference type="ARBA" id="ARBA00023315"/>
    </source>
</evidence>
<comment type="subcellular location">
    <subcellularLocation>
        <location evidence="5 6">Cytoplasm</location>
    </subcellularLocation>
</comment>
<reference evidence="8 9" key="1">
    <citation type="submission" date="2022-10" db="EMBL/GenBank/DDBJ databases">
        <title>High-quality genome sequences of two octocoral-associated bacteria, Endozoicomonas euniceicola EF212 and Endozoicomonas gorgoniicola PS125.</title>
        <authorList>
            <person name="Chiou Y.-J."/>
            <person name="Chen Y.-H."/>
        </authorList>
    </citation>
    <scope>NUCLEOTIDE SEQUENCE [LARGE SCALE GENOMIC DNA]</scope>
    <source>
        <strain evidence="8 9">PS125</strain>
    </source>
</reference>
<protein>
    <recommendedName>
        <fullName evidence="5 6">[Ribosomal protein bS18]-alanine N-acetyltransferase</fullName>
        <ecNumber evidence="5 6">2.3.1.266</ecNumber>
    </recommendedName>
</protein>
<dbReference type="GO" id="GO:0005840">
    <property type="term" value="C:ribosome"/>
    <property type="evidence" value="ECO:0007669"/>
    <property type="project" value="UniProtKB-KW"/>
</dbReference>
<evidence type="ECO:0000256" key="3">
    <source>
        <dbReference type="ARBA" id="ARBA00022679"/>
    </source>
</evidence>
<dbReference type="Gene3D" id="3.40.630.30">
    <property type="match status" value="1"/>
</dbReference>
<dbReference type="InterPro" id="IPR006464">
    <property type="entry name" value="AcTrfase_RimI/Ard1"/>
</dbReference>
<dbReference type="CDD" id="cd04301">
    <property type="entry name" value="NAT_SF"/>
    <property type="match status" value="1"/>
</dbReference>
<dbReference type="SUPFAM" id="SSF55729">
    <property type="entry name" value="Acyl-CoA N-acyltransferases (Nat)"/>
    <property type="match status" value="1"/>
</dbReference>
<dbReference type="PANTHER" id="PTHR43420:SF44">
    <property type="entry name" value="ACETYLTRANSFERASE YPEA"/>
    <property type="match status" value="1"/>
</dbReference>
<dbReference type="HAMAP" id="MF_02210">
    <property type="entry name" value="RimI"/>
    <property type="match status" value="1"/>
</dbReference>
<proteinExistence type="inferred from homology"/>
<name>A0ABT3N5F9_9GAMM</name>
<keyword evidence="9" id="KW-1185">Reference proteome</keyword>
<keyword evidence="8" id="KW-0689">Ribosomal protein</keyword>
<dbReference type="Proteomes" id="UP001209854">
    <property type="component" value="Unassembled WGS sequence"/>
</dbReference>
<dbReference type="EC" id="2.3.1.266" evidence="5 6"/>
<sequence>MLSFRDMTLQDLPCVTRVETEASEHPWKARHFEDSLGKTGYICCIVSLNDQHIGHGVLMTVADEAHLLIITISKACQGKGYGRQLLQYLIEQARQHANTLFLEVRESNVSAFNLYLNEGLSEIGRRKNYYPATGLHPSEDAIVMALDLSV</sequence>
<keyword evidence="2 5" id="KW-0963">Cytoplasm</keyword>
<comment type="caution">
    <text evidence="8">The sequence shown here is derived from an EMBL/GenBank/DDBJ whole genome shotgun (WGS) entry which is preliminary data.</text>
</comment>
<dbReference type="PROSITE" id="PS51186">
    <property type="entry name" value="GNAT"/>
    <property type="match status" value="1"/>
</dbReference>
<evidence type="ECO:0000256" key="6">
    <source>
        <dbReference type="RuleBase" id="RU363094"/>
    </source>
</evidence>
<dbReference type="InterPro" id="IPR043690">
    <property type="entry name" value="RimI"/>
</dbReference>
<comment type="caution">
    <text evidence="5">Lacks conserved residue(s) required for the propagation of feature annotation.</text>
</comment>
<dbReference type="InterPro" id="IPR016181">
    <property type="entry name" value="Acyl_CoA_acyltransferase"/>
</dbReference>
<evidence type="ECO:0000259" key="7">
    <source>
        <dbReference type="PROSITE" id="PS51186"/>
    </source>
</evidence>
<comment type="catalytic activity">
    <reaction evidence="5 6">
        <text>N-terminal L-alanyl-[ribosomal protein bS18] + acetyl-CoA = N-terminal N(alpha)-acetyl-L-alanyl-[ribosomal protein bS18] + CoA + H(+)</text>
        <dbReference type="Rhea" id="RHEA:43756"/>
        <dbReference type="Rhea" id="RHEA-COMP:10676"/>
        <dbReference type="Rhea" id="RHEA-COMP:10677"/>
        <dbReference type="ChEBI" id="CHEBI:15378"/>
        <dbReference type="ChEBI" id="CHEBI:57287"/>
        <dbReference type="ChEBI" id="CHEBI:57288"/>
        <dbReference type="ChEBI" id="CHEBI:64718"/>
        <dbReference type="ChEBI" id="CHEBI:83683"/>
        <dbReference type="EC" id="2.3.1.266"/>
    </reaction>
</comment>
<dbReference type="EMBL" id="JAPFCC010000001">
    <property type="protein sequence ID" value="MCW7556424.1"/>
    <property type="molecule type" value="Genomic_DNA"/>
</dbReference>
<evidence type="ECO:0000256" key="5">
    <source>
        <dbReference type="HAMAP-Rule" id="MF_02210"/>
    </source>
</evidence>
<feature type="domain" description="N-acetyltransferase" evidence="7">
    <location>
        <begin position="2"/>
        <end position="149"/>
    </location>
</feature>
<keyword evidence="8" id="KW-0687">Ribonucleoprotein</keyword>
<gene>
    <name evidence="5 8" type="primary">rimI</name>
    <name evidence="8" type="ORF">NX722_28075</name>
</gene>